<sequence>MIINSLYAFSVGGWVAGLGKRLNSLVIAFIRALILKIIFSYIFAVILNFGQTGVWFGIVIENILGGIIAYIWSKLYIRKISNENIENKDIIKN</sequence>
<feature type="transmembrane region" description="Helical" evidence="1">
    <location>
        <begin position="25"/>
        <end position="47"/>
    </location>
</feature>
<keyword evidence="1" id="KW-0812">Transmembrane</keyword>
<comment type="caution">
    <text evidence="2">The sequence shown here is derived from an EMBL/GenBank/DDBJ whole genome shotgun (WGS) entry which is preliminary data.</text>
</comment>
<evidence type="ECO:0000256" key="1">
    <source>
        <dbReference type="SAM" id="Phobius"/>
    </source>
</evidence>
<keyword evidence="1" id="KW-1133">Transmembrane helix</keyword>
<accession>A0A366MEJ6</accession>
<dbReference type="Proteomes" id="UP000253099">
    <property type="component" value="Unassembled WGS sequence"/>
</dbReference>
<proteinExistence type="predicted"/>
<protein>
    <submittedName>
        <fullName evidence="2">Uncharacterized protein</fullName>
    </submittedName>
</protein>
<evidence type="ECO:0000313" key="2">
    <source>
        <dbReference type="EMBL" id="RBQ24004.1"/>
    </source>
</evidence>
<feature type="transmembrane region" description="Helical" evidence="1">
    <location>
        <begin position="53"/>
        <end position="72"/>
    </location>
</feature>
<name>A0A366MEJ6_9EURY</name>
<organism evidence="2 3">
    <name type="scientific">Candidatus Methanobinarius endosymbioticus</name>
    <dbReference type="NCBI Taxonomy" id="2006182"/>
    <lineage>
        <taxon>Archaea</taxon>
        <taxon>Methanobacteriati</taxon>
        <taxon>Methanobacteriota</taxon>
        <taxon>Methanomada group</taxon>
        <taxon>Methanobacteria</taxon>
        <taxon>Methanobacteriales</taxon>
        <taxon>Methanobacteriaceae</taxon>
        <taxon>Candidatus Methanobinarius</taxon>
    </lineage>
</organism>
<dbReference type="EMBL" id="NIZT01000012">
    <property type="protein sequence ID" value="RBQ24004.1"/>
    <property type="molecule type" value="Genomic_DNA"/>
</dbReference>
<keyword evidence="1" id="KW-0472">Membrane</keyword>
<dbReference type="AlphaFoldDB" id="A0A366MEJ6"/>
<evidence type="ECO:0000313" key="3">
    <source>
        <dbReference type="Proteomes" id="UP000253099"/>
    </source>
</evidence>
<gene>
    <name evidence="2" type="ORF">ALNOE001_05520</name>
</gene>
<keyword evidence="3" id="KW-1185">Reference proteome</keyword>
<reference evidence="2 3" key="1">
    <citation type="submission" date="2018-06" db="EMBL/GenBank/DDBJ databases">
        <title>Genomic insight into two independent archaeal endosymbiosis events.</title>
        <authorList>
            <person name="Lind A.E."/>
            <person name="Lewis W.H."/>
            <person name="Spang A."/>
            <person name="Guy L."/>
            <person name="Embley M.T."/>
            <person name="Ettema T.J.G."/>
        </authorList>
    </citation>
    <scope>NUCLEOTIDE SEQUENCE [LARGE SCALE GENOMIC DNA]</scope>
    <source>
        <strain evidence="2">NOE</strain>
    </source>
</reference>